<comment type="caution">
    <text evidence="8">The sequence shown here is derived from an EMBL/GenBank/DDBJ whole genome shotgun (WGS) entry which is preliminary data.</text>
</comment>
<dbReference type="Pfam" id="PF07992">
    <property type="entry name" value="Pyr_redox_2"/>
    <property type="match status" value="1"/>
</dbReference>
<proteinExistence type="predicted"/>
<dbReference type="InterPro" id="IPR036188">
    <property type="entry name" value="FAD/NAD-bd_sf"/>
</dbReference>
<dbReference type="GO" id="GO:0070224">
    <property type="term" value="F:sulfide:quinone oxidoreductase activity"/>
    <property type="evidence" value="ECO:0007669"/>
    <property type="project" value="TreeGrafter"/>
</dbReference>
<keyword evidence="5" id="KW-0809">Transit peptide</keyword>
<accession>A0A138A0L4</accession>
<dbReference type="STRING" id="239498.AXK60_19680"/>
<dbReference type="GO" id="GO:0071949">
    <property type="term" value="F:FAD binding"/>
    <property type="evidence" value="ECO:0007669"/>
    <property type="project" value="TreeGrafter"/>
</dbReference>
<protein>
    <submittedName>
        <fullName evidence="8">Pyridine nucleotide-disulfide oxidoreductase</fullName>
    </submittedName>
</protein>
<keyword evidence="6" id="KW-0560">Oxidoreductase</keyword>
<dbReference type="FunFam" id="3.50.50.60:FF:000034">
    <property type="entry name" value="sulfide:quinone oxidoreductase, mitochondrial"/>
    <property type="match status" value="1"/>
</dbReference>
<evidence type="ECO:0000256" key="5">
    <source>
        <dbReference type="ARBA" id="ARBA00022946"/>
    </source>
</evidence>
<dbReference type="InterPro" id="IPR015904">
    <property type="entry name" value="Sulphide_quinone_reductase"/>
</dbReference>
<dbReference type="OrthoDB" id="9802771at2"/>
<keyword evidence="2" id="KW-0285">Flavoprotein</keyword>
<keyword evidence="3" id="KW-0874">Quinone</keyword>
<dbReference type="PRINTS" id="PR00469">
    <property type="entry name" value="PNDRDTASEII"/>
</dbReference>
<evidence type="ECO:0000313" key="9">
    <source>
        <dbReference type="Proteomes" id="UP000070258"/>
    </source>
</evidence>
<dbReference type="SUPFAM" id="SSF51905">
    <property type="entry name" value="FAD/NAD(P)-binding domain"/>
    <property type="match status" value="2"/>
</dbReference>
<dbReference type="RefSeq" id="WP_068575080.1">
    <property type="nucleotide sequence ID" value="NZ_LSRF01000058.1"/>
</dbReference>
<comment type="cofactor">
    <cofactor evidence="1">
        <name>FAD</name>
        <dbReference type="ChEBI" id="CHEBI:57692"/>
    </cofactor>
</comment>
<dbReference type="GO" id="GO:0048038">
    <property type="term" value="F:quinone binding"/>
    <property type="evidence" value="ECO:0007669"/>
    <property type="project" value="UniProtKB-KW"/>
</dbReference>
<evidence type="ECO:0000256" key="1">
    <source>
        <dbReference type="ARBA" id="ARBA00001974"/>
    </source>
</evidence>
<evidence type="ECO:0000313" key="8">
    <source>
        <dbReference type="EMBL" id="KXP03973.1"/>
    </source>
</evidence>
<dbReference type="PANTHER" id="PTHR10632">
    <property type="entry name" value="SULFIDE:QUINONE OXIDOREDUCTASE"/>
    <property type="match status" value="1"/>
</dbReference>
<reference evidence="9" key="1">
    <citation type="submission" date="2016-02" db="EMBL/GenBank/DDBJ databases">
        <authorList>
            <person name="Wen L."/>
            <person name="He K."/>
            <person name="Yang H."/>
        </authorList>
    </citation>
    <scope>NUCLEOTIDE SEQUENCE [LARGE SCALE GENOMIC DNA]</scope>
    <source>
        <strain evidence="9">JCM 15929</strain>
    </source>
</reference>
<keyword evidence="4" id="KW-0274">FAD</keyword>
<evidence type="ECO:0000259" key="7">
    <source>
        <dbReference type="Pfam" id="PF07992"/>
    </source>
</evidence>
<dbReference type="AlphaFoldDB" id="A0A138A0L4"/>
<dbReference type="InterPro" id="IPR023753">
    <property type="entry name" value="FAD/NAD-binding_dom"/>
</dbReference>
<name>A0A138A0L4_9ACTN</name>
<organism evidence="8 9">
    <name type="scientific">Tsukamurella pseudospumae</name>
    <dbReference type="NCBI Taxonomy" id="239498"/>
    <lineage>
        <taxon>Bacteria</taxon>
        <taxon>Bacillati</taxon>
        <taxon>Actinomycetota</taxon>
        <taxon>Actinomycetes</taxon>
        <taxon>Mycobacteriales</taxon>
        <taxon>Tsukamurellaceae</taxon>
        <taxon>Tsukamurella</taxon>
    </lineage>
</organism>
<feature type="domain" description="FAD/NAD(P)-binding" evidence="7">
    <location>
        <begin position="9"/>
        <end position="306"/>
    </location>
</feature>
<dbReference type="Gene3D" id="3.50.50.60">
    <property type="entry name" value="FAD/NAD(P)-binding domain"/>
    <property type="match status" value="2"/>
</dbReference>
<dbReference type="Proteomes" id="UP000070258">
    <property type="component" value="Unassembled WGS sequence"/>
</dbReference>
<dbReference type="EMBL" id="LSRF01000058">
    <property type="protein sequence ID" value="KXP03973.1"/>
    <property type="molecule type" value="Genomic_DNA"/>
</dbReference>
<sequence length="401" mass="43428">MSAHTIDHKVAIIGGGNAGISLAARLRRAGMTDIGIIEPAETHYYQPLWTLVGGGRAPASESARSEASVMPQGVGWIKDRAEGVDPDAQTVSTSSGTTIHYDHLVVCPGIQLDWDSVPGMAESIDTPQVSSNYRYDLAPKTWQMIQKMRSGTAVFTMPSGPIKCAGAPQKIAYLAADYWREQGVLDAIRVVLVLPTPGMFGVPVFAEELERVVARYGIEVRKNSEVTAVDPDGRSVTITDNSAGTTDELPYDLLHVVPRQSAPDWIKASPIADPDNPAGYVQIDKNTLRHNRFDNIFALGDAGSSPNSKTGAAIRKQAPVVAENLQASIAGRPLTAQYGGYASCPLTTSRKTMLLAEFDYTMQPAPSIPLIDTTHERRDMWFLKRRGLPALYWNAILTGRA</sequence>
<dbReference type="GO" id="GO:0070221">
    <property type="term" value="P:sulfide oxidation, using sulfide:quinone oxidoreductase"/>
    <property type="evidence" value="ECO:0007669"/>
    <property type="project" value="TreeGrafter"/>
</dbReference>
<evidence type="ECO:0000256" key="3">
    <source>
        <dbReference type="ARBA" id="ARBA00022719"/>
    </source>
</evidence>
<evidence type="ECO:0000256" key="2">
    <source>
        <dbReference type="ARBA" id="ARBA00022630"/>
    </source>
</evidence>
<gene>
    <name evidence="8" type="ORF">AXK60_19680</name>
</gene>
<dbReference type="PANTHER" id="PTHR10632:SF2">
    <property type="entry name" value="SULFIDE:QUINONE OXIDOREDUCTASE, MITOCHONDRIAL"/>
    <property type="match status" value="1"/>
</dbReference>
<evidence type="ECO:0000256" key="6">
    <source>
        <dbReference type="ARBA" id="ARBA00023002"/>
    </source>
</evidence>
<evidence type="ECO:0000256" key="4">
    <source>
        <dbReference type="ARBA" id="ARBA00022827"/>
    </source>
</evidence>